<organism evidence="1 2">
    <name type="scientific">Musa troglodytarum</name>
    <name type="common">fe'i banana</name>
    <dbReference type="NCBI Taxonomy" id="320322"/>
    <lineage>
        <taxon>Eukaryota</taxon>
        <taxon>Viridiplantae</taxon>
        <taxon>Streptophyta</taxon>
        <taxon>Embryophyta</taxon>
        <taxon>Tracheophyta</taxon>
        <taxon>Spermatophyta</taxon>
        <taxon>Magnoliopsida</taxon>
        <taxon>Liliopsida</taxon>
        <taxon>Zingiberales</taxon>
        <taxon>Musaceae</taxon>
        <taxon>Musa</taxon>
    </lineage>
</organism>
<keyword evidence="2" id="KW-1185">Reference proteome</keyword>
<dbReference type="Proteomes" id="UP001055439">
    <property type="component" value="Chromosome 1"/>
</dbReference>
<evidence type="ECO:0000313" key="2">
    <source>
        <dbReference type="Proteomes" id="UP001055439"/>
    </source>
</evidence>
<name>A0A9E7EEN0_9LILI</name>
<gene>
    <name evidence="1" type="ORF">MUK42_08338</name>
</gene>
<reference evidence="1" key="1">
    <citation type="submission" date="2022-05" db="EMBL/GenBank/DDBJ databases">
        <title>The Musa troglodytarum L. genome provides insights into the mechanism of non-climacteric behaviour and enrichment of carotenoids.</title>
        <authorList>
            <person name="Wang J."/>
        </authorList>
    </citation>
    <scope>NUCLEOTIDE SEQUENCE</scope>
    <source>
        <tissue evidence="1">Leaf</tissue>
    </source>
</reference>
<accession>A0A9E7EEN0</accession>
<proteinExistence type="predicted"/>
<dbReference type="AlphaFoldDB" id="A0A9E7EEN0"/>
<feature type="non-terminal residue" evidence="1">
    <location>
        <position position="1"/>
    </location>
</feature>
<dbReference type="EMBL" id="CP097502">
    <property type="protein sequence ID" value="URD75516.1"/>
    <property type="molecule type" value="Genomic_DNA"/>
</dbReference>
<evidence type="ECO:0000313" key="1">
    <source>
        <dbReference type="EMBL" id="URD75516.1"/>
    </source>
</evidence>
<sequence length="131" mass="14974">KKEAIDGDVVTTRSWKATCDHYIPGRTEHCFVLRTIALPSLWFYFLSGHHGEDVLRCRRQRKWWHGLAERPRRGHHHVGGDGYLQPAAASMCCSHRLFLSRLLRDSNSHAVRLLACCERSHCSIVLISTVG</sequence>
<protein>
    <submittedName>
        <fullName evidence="1">Uncharacterized protein</fullName>
    </submittedName>
</protein>